<dbReference type="InterPro" id="IPR002523">
    <property type="entry name" value="MgTranspt_CorA/ZnTranspt_ZntB"/>
</dbReference>
<sequence length="314" mass="35790">MLTIYKSTDDGLQVIPIESSLREGTWIRAVNLSAEEIAQLSSTAKVPEKFFRFAFEEDSCPRIIVGDRCILIIINVPIARNSDQYDTIPFSIILTPELTITVSQEVTQIIPENGGTEFDTRRRSRFFFQILYQAGTIFLRHIQRIRLRTDEIEVFLRKSTNNQEVFKLLNLEKALTYFTAALRANIMVLESILRLRSNPQLRHLLPMREEDEDIVENVIIENKRALQLVQTYSDILSSMMDAFSSVISNNLNYIMKFLAAVTILLSIPTMISSFWSMSLIVPMQGTEVGFWTVVLVSILASSLAGVVLRKKGML</sequence>
<dbReference type="EMBL" id="CP155573">
    <property type="protein sequence ID" value="XFO65642.1"/>
    <property type="molecule type" value="Genomic_DNA"/>
</dbReference>
<feature type="transmembrane region" description="Helical" evidence="6">
    <location>
        <begin position="257"/>
        <end position="276"/>
    </location>
</feature>
<dbReference type="Proteomes" id="UP000216752">
    <property type="component" value="Chromosome"/>
</dbReference>
<evidence type="ECO:0008006" key="9">
    <source>
        <dbReference type="Google" id="ProtNLM"/>
    </source>
</evidence>
<keyword evidence="8" id="KW-1185">Reference proteome</keyword>
<dbReference type="PANTHER" id="PTHR47891:SF2">
    <property type="entry name" value="MAGNESIUM AND COBALT TRANSPORTER"/>
    <property type="match status" value="1"/>
</dbReference>
<evidence type="ECO:0000256" key="3">
    <source>
        <dbReference type="ARBA" id="ARBA00022692"/>
    </source>
</evidence>
<keyword evidence="3 6" id="KW-0812">Transmembrane</keyword>
<feature type="transmembrane region" description="Helical" evidence="6">
    <location>
        <begin position="288"/>
        <end position="308"/>
    </location>
</feature>
<dbReference type="InterPro" id="IPR045863">
    <property type="entry name" value="CorA_TM1_TM2"/>
</dbReference>
<accession>A0ABZ3IIW5</accession>
<dbReference type="InterPro" id="IPR047199">
    <property type="entry name" value="CorA-like"/>
</dbReference>
<dbReference type="Gene3D" id="1.20.58.340">
    <property type="entry name" value="Magnesium transport protein CorA, transmembrane region"/>
    <property type="match status" value="1"/>
</dbReference>
<gene>
    <name evidence="7" type="ORF">SPSIL_017820</name>
</gene>
<evidence type="ECO:0000313" key="8">
    <source>
        <dbReference type="Proteomes" id="UP000216752"/>
    </source>
</evidence>
<dbReference type="Gene3D" id="3.30.460.20">
    <property type="entry name" value="CorA soluble domain-like"/>
    <property type="match status" value="1"/>
</dbReference>
<evidence type="ECO:0000313" key="7">
    <source>
        <dbReference type="EMBL" id="XFO65642.1"/>
    </source>
</evidence>
<dbReference type="RefSeq" id="WP_094605011.1">
    <property type="nucleotide sequence ID" value="NZ_CP155573.1"/>
</dbReference>
<dbReference type="Pfam" id="PF01544">
    <property type="entry name" value="CorA"/>
    <property type="match status" value="1"/>
</dbReference>
<evidence type="ECO:0000256" key="5">
    <source>
        <dbReference type="ARBA" id="ARBA00023136"/>
    </source>
</evidence>
<evidence type="ECO:0000256" key="1">
    <source>
        <dbReference type="ARBA" id="ARBA00004141"/>
    </source>
</evidence>
<dbReference type="PANTHER" id="PTHR47891">
    <property type="entry name" value="TRANSPORTER-RELATED"/>
    <property type="match status" value="1"/>
</dbReference>
<comment type="subcellular location">
    <subcellularLocation>
        <location evidence="1">Membrane</location>
        <topology evidence="1">Multi-pass membrane protein</topology>
    </subcellularLocation>
</comment>
<evidence type="ECO:0000256" key="4">
    <source>
        <dbReference type="ARBA" id="ARBA00022989"/>
    </source>
</evidence>
<dbReference type="SUPFAM" id="SSF143865">
    <property type="entry name" value="CorA soluble domain-like"/>
    <property type="match status" value="1"/>
</dbReference>
<name>A0ABZ3IIW5_9FIRM</name>
<protein>
    <recommendedName>
        <fullName evidence="9">CorA-like Mg2+ transporter protein</fullName>
    </recommendedName>
</protein>
<proteinExistence type="inferred from homology"/>
<organism evidence="7 8">
    <name type="scientific">Sporomusa silvacetica DSM 10669</name>
    <dbReference type="NCBI Taxonomy" id="1123289"/>
    <lineage>
        <taxon>Bacteria</taxon>
        <taxon>Bacillati</taxon>
        <taxon>Bacillota</taxon>
        <taxon>Negativicutes</taxon>
        <taxon>Selenomonadales</taxon>
        <taxon>Sporomusaceae</taxon>
        <taxon>Sporomusa</taxon>
    </lineage>
</organism>
<dbReference type="InterPro" id="IPR045861">
    <property type="entry name" value="CorA_cytoplasmic_dom"/>
</dbReference>
<dbReference type="CDD" id="cd12827">
    <property type="entry name" value="EcCorA_ZntB-like_u2"/>
    <property type="match status" value="1"/>
</dbReference>
<dbReference type="SUPFAM" id="SSF144083">
    <property type="entry name" value="Magnesium transport protein CorA, transmembrane region"/>
    <property type="match status" value="1"/>
</dbReference>
<keyword evidence="4 6" id="KW-1133">Transmembrane helix</keyword>
<reference evidence="7" key="1">
    <citation type="submission" date="2024-05" db="EMBL/GenBank/DDBJ databases">
        <title>Isolation and characterization of Sporomusa carbonis sp. nov., a carboxydotrophic hydrogenogen in the genus of Sporomusa isolated from a charcoal burning pile.</title>
        <authorList>
            <person name="Boeer T."/>
            <person name="Rosenbaum F."/>
            <person name="Eysell L."/>
            <person name="Mueller V."/>
            <person name="Daniel R."/>
            <person name="Poehlein A."/>
        </authorList>
    </citation>
    <scope>NUCLEOTIDE SEQUENCE [LARGE SCALE GENOMIC DNA]</scope>
    <source>
        <strain evidence="7">DSM 10669</strain>
    </source>
</reference>
<comment type="similarity">
    <text evidence="2">Belongs to the CorA metal ion transporter (MIT) (TC 1.A.35) family.</text>
</comment>
<evidence type="ECO:0000256" key="2">
    <source>
        <dbReference type="ARBA" id="ARBA00009765"/>
    </source>
</evidence>
<keyword evidence="5 6" id="KW-0472">Membrane</keyword>
<evidence type="ECO:0000256" key="6">
    <source>
        <dbReference type="SAM" id="Phobius"/>
    </source>
</evidence>